<feature type="compositionally biased region" description="Low complexity" evidence="2">
    <location>
        <begin position="225"/>
        <end position="252"/>
    </location>
</feature>
<feature type="region of interest" description="Disordered" evidence="2">
    <location>
        <begin position="131"/>
        <end position="276"/>
    </location>
</feature>
<comment type="caution">
    <text evidence="3">The sequence shown here is derived from an EMBL/GenBank/DDBJ whole genome shotgun (WGS) entry which is preliminary data.</text>
</comment>
<feature type="compositionally biased region" description="Low complexity" evidence="2">
    <location>
        <begin position="177"/>
        <end position="205"/>
    </location>
</feature>
<keyword evidence="1" id="KW-0175">Coiled coil</keyword>
<evidence type="ECO:0000256" key="2">
    <source>
        <dbReference type="SAM" id="MobiDB-lite"/>
    </source>
</evidence>
<reference evidence="3" key="1">
    <citation type="journal article" date="2023" name="Mol. Phylogenet. Evol.">
        <title>Genome-scale phylogeny and comparative genomics of the fungal order Sordariales.</title>
        <authorList>
            <person name="Hensen N."/>
            <person name="Bonometti L."/>
            <person name="Westerberg I."/>
            <person name="Brannstrom I.O."/>
            <person name="Guillou S."/>
            <person name="Cros-Aarteil S."/>
            <person name="Calhoun S."/>
            <person name="Haridas S."/>
            <person name="Kuo A."/>
            <person name="Mondo S."/>
            <person name="Pangilinan J."/>
            <person name="Riley R."/>
            <person name="LaButti K."/>
            <person name="Andreopoulos B."/>
            <person name="Lipzen A."/>
            <person name="Chen C."/>
            <person name="Yan M."/>
            <person name="Daum C."/>
            <person name="Ng V."/>
            <person name="Clum A."/>
            <person name="Steindorff A."/>
            <person name="Ohm R.A."/>
            <person name="Martin F."/>
            <person name="Silar P."/>
            <person name="Natvig D.O."/>
            <person name="Lalanne C."/>
            <person name="Gautier V."/>
            <person name="Ament-Velasquez S.L."/>
            <person name="Kruys A."/>
            <person name="Hutchinson M.I."/>
            <person name="Powell A.J."/>
            <person name="Barry K."/>
            <person name="Miller A.N."/>
            <person name="Grigoriev I.V."/>
            <person name="Debuchy R."/>
            <person name="Gladieux P."/>
            <person name="Hiltunen Thoren M."/>
            <person name="Johannesson H."/>
        </authorList>
    </citation>
    <scope>NUCLEOTIDE SEQUENCE</scope>
    <source>
        <strain evidence="3">CBS 892.96</strain>
    </source>
</reference>
<proteinExistence type="predicted"/>
<feature type="coiled-coil region" evidence="1">
    <location>
        <begin position="305"/>
        <end position="343"/>
    </location>
</feature>
<accession>A0AAN7A481</accession>
<evidence type="ECO:0000313" key="4">
    <source>
        <dbReference type="Proteomes" id="UP001302321"/>
    </source>
</evidence>
<evidence type="ECO:0000313" key="3">
    <source>
        <dbReference type="EMBL" id="KAK4171817.1"/>
    </source>
</evidence>
<protein>
    <submittedName>
        <fullName evidence="3">Uncharacterized protein</fullName>
    </submittedName>
</protein>
<feature type="compositionally biased region" description="Polar residues" evidence="2">
    <location>
        <begin position="155"/>
        <end position="176"/>
    </location>
</feature>
<dbReference type="AlphaFoldDB" id="A0AAN7A481"/>
<evidence type="ECO:0000256" key="1">
    <source>
        <dbReference type="SAM" id="Coils"/>
    </source>
</evidence>
<dbReference type="EMBL" id="MU866501">
    <property type="protein sequence ID" value="KAK4171817.1"/>
    <property type="molecule type" value="Genomic_DNA"/>
</dbReference>
<dbReference type="Proteomes" id="UP001302321">
    <property type="component" value="Unassembled WGS sequence"/>
</dbReference>
<sequence>MVMEFNRLPTSSSTTSNDSNLAENMAAPMYQTYPQDAFAYDQWTNGPIFPPTLPVSDPTTQLDGMWEEGLHHPMTTYDTPTMFQTSDDVAWRYQEQAPAGGFSQSSTTSPVVYQEQDLEWTSIPPQDTIYASGSWISNDQTQPVPSPLSEGPSYGNYTFNHRTPSDYEPQSTAPFKQQQQQQQRSFGSASPAASTTAVPSAAVPKPKTKGKGKFTIVKLSKKSTESSSKPRTSSGTKRKSPAPSAKSASSASGDNSKPPPFLGIFPPDVDPREASAKMQREAWERCKTEAMVMSQRRLLLLDHERGALERETQKLQDNLAMMREAAAREHGQLKEAVRKAERLDARGYY</sequence>
<reference evidence="3" key="2">
    <citation type="submission" date="2023-05" db="EMBL/GenBank/DDBJ databases">
        <authorList>
            <consortium name="Lawrence Berkeley National Laboratory"/>
            <person name="Steindorff A."/>
            <person name="Hensen N."/>
            <person name="Bonometti L."/>
            <person name="Westerberg I."/>
            <person name="Brannstrom I.O."/>
            <person name="Guillou S."/>
            <person name="Cros-Aarteil S."/>
            <person name="Calhoun S."/>
            <person name="Haridas S."/>
            <person name="Kuo A."/>
            <person name="Mondo S."/>
            <person name="Pangilinan J."/>
            <person name="Riley R."/>
            <person name="Labutti K."/>
            <person name="Andreopoulos B."/>
            <person name="Lipzen A."/>
            <person name="Chen C."/>
            <person name="Yanf M."/>
            <person name="Daum C."/>
            <person name="Ng V."/>
            <person name="Clum A."/>
            <person name="Ohm R."/>
            <person name="Martin F."/>
            <person name="Silar P."/>
            <person name="Natvig D."/>
            <person name="Lalanne C."/>
            <person name="Gautier V."/>
            <person name="Ament-Velasquez S.L."/>
            <person name="Kruys A."/>
            <person name="Hutchinson M.I."/>
            <person name="Powell A.J."/>
            <person name="Barry K."/>
            <person name="Miller A.N."/>
            <person name="Grigoriev I.V."/>
            <person name="Debuchy R."/>
            <person name="Gladieux P."/>
            <person name="Thoren M.H."/>
            <person name="Johannesson H."/>
        </authorList>
    </citation>
    <scope>NUCLEOTIDE SEQUENCE</scope>
    <source>
        <strain evidence="3">CBS 892.96</strain>
    </source>
</reference>
<organism evidence="3 4">
    <name type="scientific">Triangularia setosa</name>
    <dbReference type="NCBI Taxonomy" id="2587417"/>
    <lineage>
        <taxon>Eukaryota</taxon>
        <taxon>Fungi</taxon>
        <taxon>Dikarya</taxon>
        <taxon>Ascomycota</taxon>
        <taxon>Pezizomycotina</taxon>
        <taxon>Sordariomycetes</taxon>
        <taxon>Sordariomycetidae</taxon>
        <taxon>Sordariales</taxon>
        <taxon>Podosporaceae</taxon>
        <taxon>Triangularia</taxon>
    </lineage>
</organism>
<feature type="compositionally biased region" description="Polar residues" evidence="2">
    <location>
        <begin position="131"/>
        <end position="143"/>
    </location>
</feature>
<name>A0AAN7A481_9PEZI</name>
<gene>
    <name evidence="3" type="ORF">QBC36DRAFT_339231</name>
</gene>
<keyword evidence="4" id="KW-1185">Reference proteome</keyword>